<dbReference type="Pfam" id="PF13146">
    <property type="entry name" value="TRL"/>
    <property type="match status" value="1"/>
</dbReference>
<evidence type="ECO:0008006" key="3">
    <source>
        <dbReference type="Google" id="ProtNLM"/>
    </source>
</evidence>
<dbReference type="Proteomes" id="UP000051861">
    <property type="component" value="Unassembled WGS sequence"/>
</dbReference>
<protein>
    <recommendedName>
        <fullName evidence="3">TRL-like family protein</fullName>
    </recommendedName>
</protein>
<dbReference type="AlphaFoldDB" id="A0A0S7XUH8"/>
<evidence type="ECO:0000313" key="2">
    <source>
        <dbReference type="Proteomes" id="UP000051861"/>
    </source>
</evidence>
<reference evidence="1 2" key="1">
    <citation type="journal article" date="2015" name="Microbiome">
        <title>Genomic resolution of linkages in carbon, nitrogen, and sulfur cycling among widespread estuary sediment bacteria.</title>
        <authorList>
            <person name="Baker B.J."/>
            <person name="Lazar C.S."/>
            <person name="Teske A.P."/>
            <person name="Dick G.J."/>
        </authorList>
    </citation>
    <scope>NUCLEOTIDE SEQUENCE [LARGE SCALE GENOMIC DNA]</scope>
    <source>
        <strain evidence="1">DG_54_3</strain>
    </source>
</reference>
<dbReference type="EMBL" id="LIZX01000091">
    <property type="protein sequence ID" value="KPJ66106.1"/>
    <property type="molecule type" value="Genomic_DNA"/>
</dbReference>
<comment type="caution">
    <text evidence="1">The sequence shown here is derived from an EMBL/GenBank/DDBJ whole genome shotgun (WGS) entry which is preliminary data.</text>
</comment>
<dbReference type="InterPro" id="IPR025113">
    <property type="entry name" value="TRL-like"/>
</dbReference>
<name>A0A0S7XUH8_UNCSA</name>
<proteinExistence type="predicted"/>
<organism evidence="1 2">
    <name type="scientific">candidate division WOR-1 bacterium DG_54_3</name>
    <dbReference type="NCBI Taxonomy" id="1703775"/>
    <lineage>
        <taxon>Bacteria</taxon>
        <taxon>Bacillati</taxon>
        <taxon>Saganbacteria</taxon>
    </lineage>
</organism>
<accession>A0A0S7XUH8</accession>
<sequence length="91" mass="9593">MSILLINAAVATPFGFIFTDVKEPVAASSLKSYSKTASGTNIAILGLVGFGDASAEKIAKEAGIKQIRHVDKHTFVILGVYVAETFTVYGD</sequence>
<gene>
    <name evidence="1" type="ORF">AMJ44_08955</name>
</gene>
<evidence type="ECO:0000313" key="1">
    <source>
        <dbReference type="EMBL" id="KPJ66106.1"/>
    </source>
</evidence>